<sequence length="168" mass="18251">MAIVIGTGSFLLFFSLAVNVVALMVPYWYSTGGSKNYGLWGTCTCDWYYKSADDAFKDTRRADWFKASQWLYAAGVALMGMALFMLFIVACCSEKVYAKAMTAAGALMLIAAVLVAVSIVVFGVKGHDDLGLNIDGRNRFDWGMWMGVAGFGIALCTAIVFLIQGSRI</sequence>
<evidence type="ECO:0000256" key="3">
    <source>
        <dbReference type="ARBA" id="ARBA00022989"/>
    </source>
</evidence>
<feature type="transmembrane region" description="Helical" evidence="5">
    <location>
        <begin position="144"/>
        <end position="163"/>
    </location>
</feature>
<gene>
    <name evidence="6" type="ORF">LSH36_40g04009</name>
</gene>
<dbReference type="Pfam" id="PF13903">
    <property type="entry name" value="Claudin_2"/>
    <property type="match status" value="1"/>
</dbReference>
<evidence type="ECO:0000313" key="6">
    <source>
        <dbReference type="EMBL" id="KAK2166244.1"/>
    </source>
</evidence>
<name>A0AAD9K7H5_9ANNE</name>
<feature type="transmembrane region" description="Helical" evidence="5">
    <location>
        <begin position="7"/>
        <end position="29"/>
    </location>
</feature>
<dbReference type="AlphaFoldDB" id="A0AAD9K7H5"/>
<keyword evidence="7" id="KW-1185">Reference proteome</keyword>
<comment type="subcellular location">
    <subcellularLocation>
        <location evidence="1">Membrane</location>
        <topology evidence="1">Multi-pass membrane protein</topology>
    </subcellularLocation>
</comment>
<organism evidence="6 7">
    <name type="scientific">Paralvinella palmiformis</name>
    <dbReference type="NCBI Taxonomy" id="53620"/>
    <lineage>
        <taxon>Eukaryota</taxon>
        <taxon>Metazoa</taxon>
        <taxon>Spiralia</taxon>
        <taxon>Lophotrochozoa</taxon>
        <taxon>Annelida</taxon>
        <taxon>Polychaeta</taxon>
        <taxon>Sedentaria</taxon>
        <taxon>Canalipalpata</taxon>
        <taxon>Terebellida</taxon>
        <taxon>Terebelliformia</taxon>
        <taxon>Alvinellidae</taxon>
        <taxon>Paralvinella</taxon>
    </lineage>
</organism>
<keyword evidence="3 5" id="KW-1133">Transmembrane helix</keyword>
<keyword evidence="4 5" id="KW-0472">Membrane</keyword>
<comment type="caution">
    <text evidence="6">The sequence shown here is derived from an EMBL/GenBank/DDBJ whole genome shotgun (WGS) entry which is preliminary data.</text>
</comment>
<reference evidence="6" key="1">
    <citation type="journal article" date="2023" name="Mol. Biol. Evol.">
        <title>Third-Generation Sequencing Reveals the Adaptive Role of the Epigenome in Three Deep-Sea Polychaetes.</title>
        <authorList>
            <person name="Perez M."/>
            <person name="Aroh O."/>
            <person name="Sun Y."/>
            <person name="Lan Y."/>
            <person name="Juniper S.K."/>
            <person name="Young C.R."/>
            <person name="Angers B."/>
            <person name="Qian P.Y."/>
        </authorList>
    </citation>
    <scope>NUCLEOTIDE SEQUENCE</scope>
    <source>
        <strain evidence="6">P08H-3</strain>
    </source>
</reference>
<dbReference type="InterPro" id="IPR004031">
    <property type="entry name" value="PMP22/EMP/MP20/Claudin"/>
</dbReference>
<dbReference type="Proteomes" id="UP001208570">
    <property type="component" value="Unassembled WGS sequence"/>
</dbReference>
<feature type="transmembrane region" description="Helical" evidence="5">
    <location>
        <begin position="104"/>
        <end position="124"/>
    </location>
</feature>
<dbReference type="PANTHER" id="PTHR21284">
    <property type="entry name" value="EG:80H7.2 PROTEIN"/>
    <property type="match status" value="1"/>
</dbReference>
<dbReference type="GO" id="GO:0016020">
    <property type="term" value="C:membrane"/>
    <property type="evidence" value="ECO:0007669"/>
    <property type="project" value="UniProtKB-SubCell"/>
</dbReference>
<feature type="transmembrane region" description="Helical" evidence="5">
    <location>
        <begin position="70"/>
        <end position="92"/>
    </location>
</feature>
<evidence type="ECO:0000256" key="5">
    <source>
        <dbReference type="SAM" id="Phobius"/>
    </source>
</evidence>
<accession>A0AAD9K7H5</accession>
<dbReference type="PANTHER" id="PTHR21284:SF12">
    <property type="entry name" value="EG:80H7.2 PROTEIN"/>
    <property type="match status" value="1"/>
</dbReference>
<evidence type="ECO:0000256" key="1">
    <source>
        <dbReference type="ARBA" id="ARBA00004141"/>
    </source>
</evidence>
<proteinExistence type="predicted"/>
<evidence type="ECO:0000313" key="7">
    <source>
        <dbReference type="Proteomes" id="UP001208570"/>
    </source>
</evidence>
<dbReference type="Gene3D" id="1.20.140.150">
    <property type="match status" value="1"/>
</dbReference>
<protein>
    <submittedName>
        <fullName evidence="6">Uncharacterized protein</fullName>
    </submittedName>
</protein>
<dbReference type="EMBL" id="JAODUP010000040">
    <property type="protein sequence ID" value="KAK2166244.1"/>
    <property type="molecule type" value="Genomic_DNA"/>
</dbReference>
<evidence type="ECO:0000256" key="2">
    <source>
        <dbReference type="ARBA" id="ARBA00022692"/>
    </source>
</evidence>
<keyword evidence="2 5" id="KW-0812">Transmembrane</keyword>
<evidence type="ECO:0000256" key="4">
    <source>
        <dbReference type="ARBA" id="ARBA00023136"/>
    </source>
</evidence>